<reference evidence="2 3" key="1">
    <citation type="submission" date="2015-03" db="EMBL/GenBank/DDBJ databases">
        <title>Genome sequencing of Methylobacterium tarhaniae DSM 25844.</title>
        <authorList>
            <person name="Chaudhry V."/>
            <person name="Patil P.B."/>
        </authorList>
    </citation>
    <scope>NUCLEOTIDE SEQUENCE [LARGE SCALE GENOMIC DNA]</scope>
    <source>
        <strain evidence="2 3">DSM 25844</strain>
    </source>
</reference>
<dbReference type="AlphaFoldDB" id="A0A0J6SSM6"/>
<dbReference type="Proteomes" id="UP000036449">
    <property type="component" value="Unassembled WGS sequence"/>
</dbReference>
<dbReference type="InterPro" id="IPR003772">
    <property type="entry name" value="YceD"/>
</dbReference>
<keyword evidence="3" id="KW-1185">Reference proteome</keyword>
<evidence type="ECO:0000313" key="3">
    <source>
        <dbReference type="Proteomes" id="UP000036449"/>
    </source>
</evidence>
<evidence type="ECO:0000313" key="2">
    <source>
        <dbReference type="EMBL" id="KMO38260.1"/>
    </source>
</evidence>
<dbReference type="RefSeq" id="WP_048452206.1">
    <property type="nucleotide sequence ID" value="NZ_JBNNPJ010000240.1"/>
</dbReference>
<feature type="region of interest" description="Disordered" evidence="1">
    <location>
        <begin position="141"/>
        <end position="183"/>
    </location>
</feature>
<comment type="caution">
    <text evidence="2">The sequence shown here is derived from an EMBL/GenBank/DDBJ whole genome shotgun (WGS) entry which is preliminary data.</text>
</comment>
<name>A0A0J6SSM6_9HYPH</name>
<dbReference type="EMBL" id="LABZ01000124">
    <property type="protein sequence ID" value="KMO38260.1"/>
    <property type="molecule type" value="Genomic_DNA"/>
</dbReference>
<accession>A0A0J6SSM6</accession>
<evidence type="ECO:0000256" key="1">
    <source>
        <dbReference type="SAM" id="MobiDB-lite"/>
    </source>
</evidence>
<protein>
    <submittedName>
        <fullName evidence="2">Metal-binding protein</fullName>
    </submittedName>
</protein>
<organism evidence="2 3">
    <name type="scientific">Methylobacterium tarhaniae</name>
    <dbReference type="NCBI Taxonomy" id="1187852"/>
    <lineage>
        <taxon>Bacteria</taxon>
        <taxon>Pseudomonadati</taxon>
        <taxon>Pseudomonadota</taxon>
        <taxon>Alphaproteobacteria</taxon>
        <taxon>Hyphomicrobiales</taxon>
        <taxon>Methylobacteriaceae</taxon>
        <taxon>Methylobacterium</taxon>
    </lineage>
</organism>
<dbReference type="PATRIC" id="fig|1187852.3.peg.820"/>
<dbReference type="Pfam" id="PF02620">
    <property type="entry name" value="YceD"/>
    <property type="match status" value="1"/>
</dbReference>
<dbReference type="OrthoDB" id="8443793at2"/>
<feature type="compositionally biased region" description="Gly residues" evidence="1">
    <location>
        <begin position="164"/>
        <end position="183"/>
    </location>
</feature>
<gene>
    <name evidence="2" type="ORF">VQ03_17680</name>
</gene>
<proteinExistence type="predicted"/>
<sequence>MTPDSVGPFSRPILVERTLKAGQPVTVEANDEERAALARDFGLPGIARLTGIFRLSGSLHRLQVTGTVEAALTQTCVVTLEPFDGTVSEEVDVDFADQDAFAGTPAEDADIPDPIVNGRIDLGSLTAEFLALGLDPYPRKPGVAFEPPAEDEEEKPFAALQGLKGQGAGTRGAGGHGNEGGGG</sequence>